<dbReference type="Proteomes" id="UP000887576">
    <property type="component" value="Unplaced"/>
</dbReference>
<sequence length="425" mass="50505">MRIFSFICFFLIFNCVNGRVEDEKDHATISRFSDQVSPKQDQRYLFYEVNFGEGFNLRRDVYMRIVAIVDHLRKQGNNYVLVLPPWGNLYHWRDRALRLPWKKLFDVESLNRFAPVIEFEDYLKDNNNVIDGVVYLQSYSEGWRNGKWEERYEVRDCMDAGRYYEKINNQWHGFFYSYDQVSASNLTCLSFQGESKTFSDAVIRLFKDWRSIFVDRAEMVLHDSFGSKTYWMIRQSMRYSKNLYHFADEFIHSLDPDIDKFNIFFPENWQEGREEKRVAVGGNYISAHLRRRDFLRSHFEHVPSIENAAKELIRISKLLSLNKVFLCTDTNATEVEDLTRLLQTEGITVHQFLGSDDLSDAEVSIIDQIIASKARYFIGTHSSTFSYRIREDREIMRFPVDTTFNDFCKEGHDCEQPAKWTIVYD</sequence>
<protein>
    <submittedName>
        <fullName evidence="2">GDP-fucose protein O-fucosyltransferase 2</fullName>
    </submittedName>
</protein>
<accession>A0AC34QC31</accession>
<evidence type="ECO:0000313" key="1">
    <source>
        <dbReference type="Proteomes" id="UP000887576"/>
    </source>
</evidence>
<organism evidence="1 2">
    <name type="scientific">Panagrolaimus sp. JU765</name>
    <dbReference type="NCBI Taxonomy" id="591449"/>
    <lineage>
        <taxon>Eukaryota</taxon>
        <taxon>Metazoa</taxon>
        <taxon>Ecdysozoa</taxon>
        <taxon>Nematoda</taxon>
        <taxon>Chromadorea</taxon>
        <taxon>Rhabditida</taxon>
        <taxon>Tylenchina</taxon>
        <taxon>Panagrolaimomorpha</taxon>
        <taxon>Panagrolaimoidea</taxon>
        <taxon>Panagrolaimidae</taxon>
        <taxon>Panagrolaimus</taxon>
    </lineage>
</organism>
<name>A0AC34QC31_9BILA</name>
<evidence type="ECO:0000313" key="2">
    <source>
        <dbReference type="WBParaSite" id="JU765_v2.g14930.t1"/>
    </source>
</evidence>
<dbReference type="WBParaSite" id="JU765_v2.g14930.t1">
    <property type="protein sequence ID" value="JU765_v2.g14930.t1"/>
    <property type="gene ID" value="JU765_v2.g14930"/>
</dbReference>
<reference evidence="2" key="1">
    <citation type="submission" date="2022-11" db="UniProtKB">
        <authorList>
            <consortium name="WormBaseParasite"/>
        </authorList>
    </citation>
    <scope>IDENTIFICATION</scope>
</reference>
<proteinExistence type="predicted"/>